<reference evidence="3" key="1">
    <citation type="submission" date="2020-07" db="EMBL/GenBank/DDBJ databases">
        <title>Clarias magur genome sequencing, assembly and annotation.</title>
        <authorList>
            <person name="Kushwaha B."/>
            <person name="Kumar R."/>
            <person name="Das P."/>
            <person name="Joshi C.G."/>
            <person name="Kumar D."/>
            <person name="Nagpure N.S."/>
            <person name="Pandey M."/>
            <person name="Agarwal S."/>
            <person name="Srivastava S."/>
            <person name="Singh M."/>
            <person name="Sahoo L."/>
            <person name="Jayasankar P."/>
            <person name="Meher P.K."/>
            <person name="Koringa P.G."/>
            <person name="Iquebal M.A."/>
            <person name="Das S.P."/>
            <person name="Bit A."/>
            <person name="Patnaik S."/>
            <person name="Patel N."/>
            <person name="Shah T.M."/>
            <person name="Hinsu A."/>
            <person name="Jena J.K."/>
        </authorList>
    </citation>
    <scope>NUCLEOTIDE SEQUENCE</scope>
    <source>
        <strain evidence="3">CIFAMagur01</strain>
        <tissue evidence="3">Testis</tissue>
    </source>
</reference>
<proteinExistence type="predicted"/>
<feature type="non-terminal residue" evidence="3">
    <location>
        <position position="1"/>
    </location>
</feature>
<organism evidence="3 4">
    <name type="scientific">Clarias magur</name>
    <name type="common">Asian catfish</name>
    <name type="synonym">Macropteronotus magur</name>
    <dbReference type="NCBI Taxonomy" id="1594786"/>
    <lineage>
        <taxon>Eukaryota</taxon>
        <taxon>Metazoa</taxon>
        <taxon>Chordata</taxon>
        <taxon>Craniata</taxon>
        <taxon>Vertebrata</taxon>
        <taxon>Euteleostomi</taxon>
        <taxon>Actinopterygii</taxon>
        <taxon>Neopterygii</taxon>
        <taxon>Teleostei</taxon>
        <taxon>Ostariophysi</taxon>
        <taxon>Siluriformes</taxon>
        <taxon>Clariidae</taxon>
        <taxon>Clarias</taxon>
    </lineage>
</organism>
<evidence type="ECO:0000313" key="3">
    <source>
        <dbReference type="EMBL" id="KAF5890760.1"/>
    </source>
</evidence>
<sequence length="63" mass="6559">WTRVTAGSRSCVAPVKSSCSETQVSGRRASLTCTAPDTPPGKPTPQSGWTSGRDCCTCAARRS</sequence>
<gene>
    <name evidence="3" type="primary">pde6a</name>
    <name evidence="3" type="ORF">DAT39_019530</name>
    <name evidence="2" type="ORF">DAT39_022711</name>
</gene>
<evidence type="ECO:0000313" key="2">
    <source>
        <dbReference type="EMBL" id="KAF5885433.1"/>
    </source>
</evidence>
<dbReference type="EMBL" id="QNUK01000653">
    <property type="protein sequence ID" value="KAF5890760.1"/>
    <property type="molecule type" value="Genomic_DNA"/>
</dbReference>
<dbReference type="Proteomes" id="UP000727407">
    <property type="component" value="Unassembled WGS sequence"/>
</dbReference>
<feature type="non-terminal residue" evidence="3">
    <location>
        <position position="63"/>
    </location>
</feature>
<evidence type="ECO:0000313" key="4">
    <source>
        <dbReference type="Proteomes" id="UP000727407"/>
    </source>
</evidence>
<keyword evidence="4" id="KW-1185">Reference proteome</keyword>
<feature type="region of interest" description="Disordered" evidence="1">
    <location>
        <begin position="31"/>
        <end position="52"/>
    </location>
</feature>
<protein>
    <submittedName>
        <fullName evidence="3">Rod cGMP-specific 3',5'-cyclic phosphodiesterase subunit alpha</fullName>
    </submittedName>
</protein>
<name>A0A8J4XAF7_CLAMG</name>
<evidence type="ECO:0000256" key="1">
    <source>
        <dbReference type="SAM" id="MobiDB-lite"/>
    </source>
</evidence>
<dbReference type="EMBL" id="QNUK01001241">
    <property type="protein sequence ID" value="KAF5885433.1"/>
    <property type="molecule type" value="Genomic_DNA"/>
</dbReference>
<comment type="caution">
    <text evidence="3">The sequence shown here is derived from an EMBL/GenBank/DDBJ whole genome shotgun (WGS) entry which is preliminary data.</text>
</comment>
<dbReference type="AlphaFoldDB" id="A0A8J4XAF7"/>
<accession>A0A8J4XAF7</accession>